<dbReference type="EMBL" id="HBFA01026221">
    <property type="protein sequence ID" value="CAD8676777.1"/>
    <property type="molecule type" value="Transcribed_RNA"/>
</dbReference>
<dbReference type="PANTHER" id="PTHR12406">
    <property type="entry name" value="CALCIUM-INDEPENDENT PHOSPHOLIPASE A2 IPLA2 -RELATED"/>
    <property type="match status" value="1"/>
</dbReference>
<dbReference type="InterPro" id="IPR016035">
    <property type="entry name" value="Acyl_Trfase/lysoPLipase"/>
</dbReference>
<dbReference type="SUPFAM" id="SSF52151">
    <property type="entry name" value="FabD/lysophospholipase-like"/>
    <property type="match status" value="1"/>
</dbReference>
<reference evidence="1" key="1">
    <citation type="submission" date="2021-01" db="EMBL/GenBank/DDBJ databases">
        <authorList>
            <person name="Corre E."/>
            <person name="Pelletier E."/>
            <person name="Niang G."/>
            <person name="Scheremetjew M."/>
            <person name="Finn R."/>
            <person name="Kale V."/>
            <person name="Holt S."/>
            <person name="Cochrane G."/>
            <person name="Meng A."/>
            <person name="Brown T."/>
            <person name="Cohen L."/>
        </authorList>
    </citation>
    <scope>NUCLEOTIDE SEQUENCE</scope>
    <source>
        <strain evidence="1">CCMP722</strain>
    </source>
</reference>
<evidence type="ECO:0008006" key="2">
    <source>
        <dbReference type="Google" id="ProtNLM"/>
    </source>
</evidence>
<accession>A0A7S0RG70</accession>
<dbReference type="GO" id="GO:0019433">
    <property type="term" value="P:triglyceride catabolic process"/>
    <property type="evidence" value="ECO:0007669"/>
    <property type="project" value="TreeGrafter"/>
</dbReference>
<name>A0A7S0RG70_9CHLO</name>
<dbReference type="InterPro" id="IPR033562">
    <property type="entry name" value="PLPL"/>
</dbReference>
<proteinExistence type="predicted"/>
<dbReference type="GO" id="GO:0005811">
    <property type="term" value="C:lipid droplet"/>
    <property type="evidence" value="ECO:0007669"/>
    <property type="project" value="TreeGrafter"/>
</dbReference>
<organism evidence="1">
    <name type="scientific">Pyramimonas obovata</name>
    <dbReference type="NCBI Taxonomy" id="1411642"/>
    <lineage>
        <taxon>Eukaryota</taxon>
        <taxon>Viridiplantae</taxon>
        <taxon>Chlorophyta</taxon>
        <taxon>Pyramimonadophyceae</taxon>
        <taxon>Pyramimonadales</taxon>
        <taxon>Pyramimonadaceae</taxon>
        <taxon>Pyramimonas</taxon>
        <taxon>Pyramimonas incertae sedis</taxon>
    </lineage>
</organism>
<protein>
    <recommendedName>
        <fullName evidence="2">Patatin</fullName>
    </recommendedName>
</protein>
<gene>
    <name evidence="1" type="ORF">POBO1169_LOCUS13316</name>
</gene>
<dbReference type="GO" id="GO:0016020">
    <property type="term" value="C:membrane"/>
    <property type="evidence" value="ECO:0007669"/>
    <property type="project" value="TreeGrafter"/>
</dbReference>
<dbReference type="PANTHER" id="PTHR12406:SF7">
    <property type="entry name" value="PATATIN-LIKE PHOSPHOLIPASE DOMAIN-CONTAINING PROTEIN 4"/>
    <property type="match status" value="1"/>
</dbReference>
<sequence length="299" mass="33678">MVPGISFAGCGFMYPYYFGVTKYVSEHFDTSKLSVAGISSGCTAAASLACGVTEMEHWKAFQQARKLWLRRLLGPFMIATKNWIEPYLPTFEAHEKELLTASREGRLTLGVTAISLRKSWWPLVSRVVDTFRSAKEFVYVVTCSQRLFPFYRWPTGYIEGEYVVDGGFSKDFAKPRNVSPEELVTVAPWTKVIGADICPQKMESVWRFFIPPSRDRWERSMQAGYEDAKRLHDVFVRKGFPPISCAAKHTNDAERKADVRQATFNRNDSAAALLQAADSASSLHCLTTRSRTKAAIDAV</sequence>
<dbReference type="GO" id="GO:0004806">
    <property type="term" value="F:triacylglycerol lipase activity"/>
    <property type="evidence" value="ECO:0007669"/>
    <property type="project" value="TreeGrafter"/>
</dbReference>
<dbReference type="AlphaFoldDB" id="A0A7S0RG70"/>
<evidence type="ECO:0000313" key="1">
    <source>
        <dbReference type="EMBL" id="CAD8676777.1"/>
    </source>
</evidence>
<dbReference type="GO" id="GO:0055088">
    <property type="term" value="P:lipid homeostasis"/>
    <property type="evidence" value="ECO:0007669"/>
    <property type="project" value="TreeGrafter"/>
</dbReference>
<dbReference type="GO" id="GO:0005737">
    <property type="term" value="C:cytoplasm"/>
    <property type="evidence" value="ECO:0007669"/>
    <property type="project" value="TreeGrafter"/>
</dbReference>